<feature type="compositionally biased region" description="Low complexity" evidence="2">
    <location>
        <begin position="88"/>
        <end position="105"/>
    </location>
</feature>
<feature type="region of interest" description="Disordered" evidence="2">
    <location>
        <begin position="1"/>
        <end position="30"/>
    </location>
</feature>
<proteinExistence type="predicted"/>
<evidence type="ECO:0000256" key="1">
    <source>
        <dbReference type="ARBA" id="ARBA00023242"/>
    </source>
</evidence>
<dbReference type="InterPro" id="IPR036864">
    <property type="entry name" value="Zn2-C6_fun-type_DNA-bd_sf"/>
</dbReference>
<feature type="compositionally biased region" description="Pro residues" evidence="2">
    <location>
        <begin position="106"/>
        <end position="116"/>
    </location>
</feature>
<name>A0AB34KVB6_9PEZI</name>
<dbReference type="PANTHER" id="PTHR47657:SF11">
    <property type="entry name" value="FINGER DOMAIN PROTEIN, PUTATIVE (AFU_ORTHOLOGUE AFUA_1G01650)-RELATED"/>
    <property type="match status" value="1"/>
</dbReference>
<comment type="caution">
    <text evidence="4">The sequence shown here is derived from an EMBL/GenBank/DDBJ whole genome shotgun (WGS) entry which is preliminary data.</text>
</comment>
<dbReference type="GO" id="GO:0000981">
    <property type="term" value="F:DNA-binding transcription factor activity, RNA polymerase II-specific"/>
    <property type="evidence" value="ECO:0007669"/>
    <property type="project" value="InterPro"/>
</dbReference>
<dbReference type="PROSITE" id="PS50048">
    <property type="entry name" value="ZN2_CY6_FUNGAL_2"/>
    <property type="match status" value="1"/>
</dbReference>
<keyword evidence="1" id="KW-0539">Nucleus</keyword>
<dbReference type="RefSeq" id="XP_069232124.1">
    <property type="nucleotide sequence ID" value="XM_069370617.1"/>
</dbReference>
<feature type="compositionally biased region" description="Basic residues" evidence="2">
    <location>
        <begin position="21"/>
        <end position="30"/>
    </location>
</feature>
<evidence type="ECO:0000313" key="5">
    <source>
        <dbReference type="Proteomes" id="UP000803884"/>
    </source>
</evidence>
<dbReference type="InterPro" id="IPR001138">
    <property type="entry name" value="Zn2Cys6_DnaBD"/>
</dbReference>
<dbReference type="Pfam" id="PF00172">
    <property type="entry name" value="Zn_clus"/>
    <property type="match status" value="1"/>
</dbReference>
<protein>
    <recommendedName>
        <fullName evidence="3">Zn(2)-C6 fungal-type domain-containing protein</fullName>
    </recommendedName>
</protein>
<dbReference type="PROSITE" id="PS00463">
    <property type="entry name" value="ZN2_CY6_FUNGAL_1"/>
    <property type="match status" value="1"/>
</dbReference>
<evidence type="ECO:0000313" key="4">
    <source>
        <dbReference type="EMBL" id="KAL1589019.1"/>
    </source>
</evidence>
<organism evidence="4 5">
    <name type="scientific">Cladosporium halotolerans</name>
    <dbReference type="NCBI Taxonomy" id="1052096"/>
    <lineage>
        <taxon>Eukaryota</taxon>
        <taxon>Fungi</taxon>
        <taxon>Dikarya</taxon>
        <taxon>Ascomycota</taxon>
        <taxon>Pezizomycotina</taxon>
        <taxon>Dothideomycetes</taxon>
        <taxon>Dothideomycetidae</taxon>
        <taxon>Cladosporiales</taxon>
        <taxon>Cladosporiaceae</taxon>
        <taxon>Cladosporium</taxon>
    </lineage>
</organism>
<dbReference type="EMBL" id="JAAQHG020000005">
    <property type="protein sequence ID" value="KAL1589019.1"/>
    <property type="molecule type" value="Genomic_DNA"/>
</dbReference>
<dbReference type="SUPFAM" id="SSF57701">
    <property type="entry name" value="Zn2/Cys6 DNA-binding domain"/>
    <property type="match status" value="1"/>
</dbReference>
<evidence type="ECO:0000256" key="2">
    <source>
        <dbReference type="SAM" id="MobiDB-lite"/>
    </source>
</evidence>
<evidence type="ECO:0000259" key="3">
    <source>
        <dbReference type="PROSITE" id="PS50048"/>
    </source>
</evidence>
<dbReference type="GO" id="GO:0008270">
    <property type="term" value="F:zinc ion binding"/>
    <property type="evidence" value="ECO:0007669"/>
    <property type="project" value="InterPro"/>
</dbReference>
<feature type="domain" description="Zn(2)-C6 fungal-type" evidence="3">
    <location>
        <begin position="33"/>
        <end position="63"/>
    </location>
</feature>
<accession>A0AB34KVB6</accession>
<reference evidence="4 5" key="1">
    <citation type="journal article" date="2020" name="Microbiol. Resour. Announc.">
        <title>Draft Genome Sequence of a Cladosporium Species Isolated from the Mesophotic Ascidian Didemnum maculosum.</title>
        <authorList>
            <person name="Gioti A."/>
            <person name="Siaperas R."/>
            <person name="Nikolaivits E."/>
            <person name="Le Goff G."/>
            <person name="Ouazzani J."/>
            <person name="Kotoulas G."/>
            <person name="Topakas E."/>
        </authorList>
    </citation>
    <scope>NUCLEOTIDE SEQUENCE [LARGE SCALE GENOMIC DNA]</scope>
    <source>
        <strain evidence="4 5">TM138-S3</strain>
    </source>
</reference>
<keyword evidence="5" id="KW-1185">Reference proteome</keyword>
<dbReference type="AlphaFoldDB" id="A0AB34KVB6"/>
<gene>
    <name evidence="4" type="ORF">WHR41_02011</name>
</gene>
<dbReference type="PANTHER" id="PTHR47657">
    <property type="entry name" value="STEROL REGULATORY ELEMENT-BINDING PROTEIN ECM22"/>
    <property type="match status" value="1"/>
</dbReference>
<feature type="region of interest" description="Disordered" evidence="2">
    <location>
        <begin position="67"/>
        <end position="118"/>
    </location>
</feature>
<dbReference type="InterPro" id="IPR021858">
    <property type="entry name" value="Fun_TF"/>
</dbReference>
<dbReference type="GeneID" id="96003455"/>
<dbReference type="SMART" id="SM00066">
    <property type="entry name" value="GAL4"/>
    <property type="match status" value="1"/>
</dbReference>
<sequence length="440" mass="48679">MSFIFERPDLAQVQDAPRTRSSPRRTHTKSRLGCIACKKRRIKCDEVIPACGQCRDKGVDCIYSQRPPNAAGASRVEASDVSHANSGATEQQSSAAAPQQATTGSKPPPEQPPPEPFSNLEAKTRVLAYLEQVKIPRNSPSDTYHSQHAAQILDHFTDGHPPSWAGSPECQRVLQTWALTLAVTNPFLLHGIIAFSASHLHAIHPNEEKYRIAASLHYGLSLTGFAASLGNSVSGDNADALFACCYLHAMLAFHYKRRNDEPDSKDSDFAWLRLMKGIPILQRTNVLRPHLTKSLWLPVFIESGAFSPQTGPLPEPPQPNKAAHHEIEILRGECGVTAASTEDDGNPYATPLVHLDKLSRMTVDSSKIGSLMVFIGRMPEEFVQLLEKLDVRALKVLRFWCRFAQGVEQWWCRGPAVDETVRLSRVLAEKESLLTPESMN</sequence>
<dbReference type="CDD" id="cd00067">
    <property type="entry name" value="GAL4"/>
    <property type="match status" value="1"/>
</dbReference>
<dbReference type="Gene3D" id="4.10.240.10">
    <property type="entry name" value="Zn(2)-C6 fungal-type DNA-binding domain"/>
    <property type="match status" value="1"/>
</dbReference>
<dbReference type="Proteomes" id="UP000803884">
    <property type="component" value="Unassembled WGS sequence"/>
</dbReference>
<dbReference type="InterPro" id="IPR052400">
    <property type="entry name" value="Zn2-C6_fungal_TF"/>
</dbReference>
<dbReference type="Pfam" id="PF11951">
    <property type="entry name" value="Fungal_trans_2"/>
    <property type="match status" value="1"/>
</dbReference>